<dbReference type="GO" id="GO:0003676">
    <property type="term" value="F:nucleic acid binding"/>
    <property type="evidence" value="ECO:0007669"/>
    <property type="project" value="InterPro"/>
</dbReference>
<evidence type="ECO:0000313" key="2">
    <source>
        <dbReference type="EMBL" id="KAJ1256693.1"/>
    </source>
</evidence>
<sequence length="276" mass="30439">MDFIEGLPKFEGYNAILVVVDRLTKFAHFIAIKHPYTAQGIARLILDHVVKLHGLPKTIVSDRGWLALAELWYNSSHHTALNCSPFKALYGQEPNLVAETAIASSSVSANRTKQHADRNRTELKFQVEEQVLLKLQPYAQSSLFFGPYKIAEKVGDVAYRLELPATATIHLVFHVSQLKPFTQDYSPVFSELPSIPVLDAPSVQPAAILKRQLVKRGNTVVPQVRLQWASLPPSTTTWEDYNVVRARFPSAPAWGQAASPAEGVVTAATTSSDGKA</sequence>
<dbReference type="SUPFAM" id="SSF53098">
    <property type="entry name" value="Ribonuclease H-like"/>
    <property type="match status" value="1"/>
</dbReference>
<evidence type="ECO:0000259" key="1">
    <source>
        <dbReference type="PROSITE" id="PS50994"/>
    </source>
</evidence>
<dbReference type="SUPFAM" id="SSF54160">
    <property type="entry name" value="Chromo domain-like"/>
    <property type="match status" value="1"/>
</dbReference>
<feature type="domain" description="Integrase catalytic" evidence="1">
    <location>
        <begin position="1"/>
        <end position="64"/>
    </location>
</feature>
<dbReference type="PANTHER" id="PTHR45835:SF99">
    <property type="entry name" value="CHROMO DOMAIN-CONTAINING PROTEIN-RELATED"/>
    <property type="match status" value="1"/>
</dbReference>
<organism evidence="2 3">
    <name type="scientific">Paspalum vaginatum</name>
    <name type="common">seashore paspalum</name>
    <dbReference type="NCBI Taxonomy" id="158149"/>
    <lineage>
        <taxon>Eukaryota</taxon>
        <taxon>Viridiplantae</taxon>
        <taxon>Streptophyta</taxon>
        <taxon>Embryophyta</taxon>
        <taxon>Tracheophyta</taxon>
        <taxon>Spermatophyta</taxon>
        <taxon>Magnoliopsida</taxon>
        <taxon>Liliopsida</taxon>
        <taxon>Poales</taxon>
        <taxon>Poaceae</taxon>
        <taxon>PACMAD clade</taxon>
        <taxon>Panicoideae</taxon>
        <taxon>Andropogonodae</taxon>
        <taxon>Paspaleae</taxon>
        <taxon>Paspalinae</taxon>
        <taxon>Paspalum</taxon>
    </lineage>
</organism>
<dbReference type="InterPro" id="IPR056924">
    <property type="entry name" value="SH3_Tf2-1"/>
</dbReference>
<reference evidence="2 3" key="1">
    <citation type="submission" date="2022-10" db="EMBL/GenBank/DDBJ databases">
        <title>WGS assembly of Paspalum vaginatum 540-79.</title>
        <authorList>
            <person name="Sun G."/>
            <person name="Wase N."/>
            <person name="Shu S."/>
            <person name="Jenkins J."/>
            <person name="Zhou B."/>
            <person name="Torres-Rodriguez J."/>
            <person name="Chen C."/>
            <person name="Sandor L."/>
            <person name="Plott C."/>
            <person name="Yoshinga Y."/>
            <person name="Daum C."/>
            <person name="Qi P."/>
            <person name="Barry K."/>
            <person name="Lipzen A."/>
            <person name="Berry L."/>
            <person name="Pedersen C."/>
            <person name="Gottilla T."/>
            <person name="Foltz A."/>
            <person name="Yu H."/>
            <person name="O'Malley R."/>
            <person name="Zhang C."/>
            <person name="Devos K."/>
            <person name="Sigmon B."/>
            <person name="Yu B."/>
            <person name="Obata T."/>
            <person name="Schmutz J."/>
            <person name="Schnable J."/>
        </authorList>
    </citation>
    <scope>NUCLEOTIDE SEQUENCE [LARGE SCALE GENOMIC DNA]</scope>
    <source>
        <strain evidence="3">cv. 540-79</strain>
    </source>
</reference>
<dbReference type="OrthoDB" id="786789at2759"/>
<dbReference type="InterPro" id="IPR012337">
    <property type="entry name" value="RNaseH-like_sf"/>
</dbReference>
<dbReference type="InterPro" id="IPR036397">
    <property type="entry name" value="RNaseH_sf"/>
</dbReference>
<evidence type="ECO:0000313" key="3">
    <source>
        <dbReference type="Proteomes" id="UP001164776"/>
    </source>
</evidence>
<dbReference type="PROSITE" id="PS50994">
    <property type="entry name" value="INTEGRASE"/>
    <property type="match status" value="1"/>
</dbReference>
<keyword evidence="3" id="KW-1185">Reference proteome</keyword>
<dbReference type="InterPro" id="IPR001584">
    <property type="entry name" value="Integrase_cat-core"/>
</dbReference>
<dbReference type="PANTHER" id="PTHR45835">
    <property type="entry name" value="YALI0A06105P"/>
    <property type="match status" value="1"/>
</dbReference>
<dbReference type="InterPro" id="IPR016197">
    <property type="entry name" value="Chromo-like_dom_sf"/>
</dbReference>
<proteinExistence type="predicted"/>
<dbReference type="EMBL" id="MU629491">
    <property type="protein sequence ID" value="KAJ1256693.1"/>
    <property type="molecule type" value="Genomic_DNA"/>
</dbReference>
<name>A0A9W7XB03_9POAL</name>
<accession>A0A9W7XB03</accession>
<protein>
    <recommendedName>
        <fullName evidence="1">Integrase catalytic domain-containing protein</fullName>
    </recommendedName>
</protein>
<dbReference type="Gene3D" id="3.30.420.10">
    <property type="entry name" value="Ribonuclease H-like superfamily/Ribonuclease H"/>
    <property type="match status" value="2"/>
</dbReference>
<dbReference type="Pfam" id="PF24626">
    <property type="entry name" value="SH3_Tf2-1"/>
    <property type="match status" value="1"/>
</dbReference>
<gene>
    <name evidence="2" type="ORF">BS78_K333000</name>
</gene>
<dbReference type="AlphaFoldDB" id="A0A9W7XB03"/>
<dbReference type="GO" id="GO:0015074">
    <property type="term" value="P:DNA integration"/>
    <property type="evidence" value="ECO:0007669"/>
    <property type="project" value="InterPro"/>
</dbReference>
<comment type="caution">
    <text evidence="2">The sequence shown here is derived from an EMBL/GenBank/DDBJ whole genome shotgun (WGS) entry which is preliminary data.</text>
</comment>
<dbReference type="Proteomes" id="UP001164776">
    <property type="component" value="Unassembled WGS sequence"/>
</dbReference>